<accession>A0ABM9NIC4</accession>
<proteinExistence type="inferred from homology"/>
<dbReference type="GO" id="GO:0018549">
    <property type="term" value="F:methanethiol oxidase activity"/>
    <property type="evidence" value="ECO:0007669"/>
    <property type="project" value="UniProtKB-EC"/>
</dbReference>
<comment type="similarity">
    <text evidence="2">Belongs to the selenium-binding protein family.</text>
</comment>
<protein>
    <recommendedName>
        <fullName evidence="4">Methanethiol oxidase</fullName>
        <ecNumber evidence="3">1.8.3.4</ecNumber>
    </recommendedName>
</protein>
<dbReference type="Proteomes" id="UP001497493">
    <property type="component" value="Chromosome"/>
</dbReference>
<dbReference type="RefSeq" id="WP_348759863.1">
    <property type="nucleotide sequence ID" value="NZ_OZ026884.1"/>
</dbReference>
<dbReference type="EC" id="1.8.3.4" evidence="3"/>
<keyword evidence="6" id="KW-0560">Oxidoreductase</keyword>
<dbReference type="Pfam" id="PF05694">
    <property type="entry name" value="SBP56"/>
    <property type="match status" value="1"/>
</dbReference>
<comment type="catalytic activity">
    <reaction evidence="5">
        <text>methanethiol + O2 + H2O = hydrogen sulfide + formaldehyde + H2O2 + H(+)</text>
        <dbReference type="Rhea" id="RHEA:11812"/>
        <dbReference type="ChEBI" id="CHEBI:15377"/>
        <dbReference type="ChEBI" id="CHEBI:15378"/>
        <dbReference type="ChEBI" id="CHEBI:15379"/>
        <dbReference type="ChEBI" id="CHEBI:16007"/>
        <dbReference type="ChEBI" id="CHEBI:16240"/>
        <dbReference type="ChEBI" id="CHEBI:16842"/>
        <dbReference type="ChEBI" id="CHEBI:29919"/>
        <dbReference type="EC" id="1.8.3.4"/>
    </reaction>
</comment>
<dbReference type="PANTHER" id="PTHR23300">
    <property type="entry name" value="METHANETHIOL OXIDASE"/>
    <property type="match status" value="1"/>
</dbReference>
<dbReference type="PANTHER" id="PTHR23300:SF0">
    <property type="entry name" value="METHANETHIOL OXIDASE"/>
    <property type="match status" value="1"/>
</dbReference>
<evidence type="ECO:0000313" key="6">
    <source>
        <dbReference type="EMBL" id="CAL1240378.1"/>
    </source>
</evidence>
<reference evidence="6 7" key="1">
    <citation type="submission" date="2024-04" db="EMBL/GenBank/DDBJ databases">
        <authorList>
            <person name="Cremers G."/>
        </authorList>
    </citation>
    <scope>NUCLEOTIDE SEQUENCE [LARGE SCALE GENOMIC DNA]</scope>
    <source>
        <strain evidence="6">MeCH1-AG</strain>
    </source>
</reference>
<dbReference type="EMBL" id="OZ026884">
    <property type="protein sequence ID" value="CAL1240378.1"/>
    <property type="molecule type" value="Genomic_DNA"/>
</dbReference>
<organism evidence="6 7">
    <name type="scientific">Candidatus Methylocalor cossyra</name>
    <dbReference type="NCBI Taxonomy" id="3108543"/>
    <lineage>
        <taxon>Bacteria</taxon>
        <taxon>Pseudomonadati</taxon>
        <taxon>Pseudomonadota</taxon>
        <taxon>Gammaproteobacteria</taxon>
        <taxon>Methylococcales</taxon>
        <taxon>Methylococcaceae</taxon>
        <taxon>Candidatus Methylocalor</taxon>
    </lineage>
</organism>
<dbReference type="InterPro" id="IPR008826">
    <property type="entry name" value="Se-bd"/>
</dbReference>
<keyword evidence="7" id="KW-1185">Reference proteome</keyword>
<gene>
    <name evidence="6" type="ORF">MECH1_V1_1602</name>
</gene>
<evidence type="ECO:0000256" key="5">
    <source>
        <dbReference type="ARBA" id="ARBA00047539"/>
    </source>
</evidence>
<evidence type="ECO:0000256" key="4">
    <source>
        <dbReference type="ARBA" id="ARBA00015601"/>
    </source>
</evidence>
<evidence type="ECO:0000256" key="1">
    <source>
        <dbReference type="ARBA" id="ARBA00005177"/>
    </source>
</evidence>
<comment type="pathway">
    <text evidence="1">Organosulfur degradation.</text>
</comment>
<sequence>MTLWRPDASFYPSPTLAAQAERERLGYVATLNVHNGRPDALSVVDLDPGSPDYGRIVHVLNLPYLGDELHHFGWNACSSALCPYAPHPHLERRYLIVPGLRSSRIYVIDTKPNPRNPEIVKVIEPEAVIQRSGYSRPHTVHCGPDAVYLSALGGRDGQGPGGLFTLDHFSFEVLGPWEIQRGPQELAYDFWWHLGHDVAVTSEWGTPDLYEDGLRLEDVLARRFGRRLHFWDLRRRRHLQAVELGEDAQMVLELRPAHDPTKTYGFVGVVLHVGDLSSSIWAWHLDQGSWQARKIISIPAEPADPDALPPALKDLKAVPPLVTDIALSLDDRFLYVSCWGTGELRQYDVADPFQPRHTATVALGGIVRRAAHPAAGPLLGGPQMVEVSRDGRRVYLTNSLYSRWDDQFYPGLKGWLAKLDADPAGGLALDPRFFVDFGDSRPHQIRLQGGDASSDSFCYP</sequence>
<name>A0ABM9NIC4_9GAMM</name>
<dbReference type="InterPro" id="IPR015943">
    <property type="entry name" value="WD40/YVTN_repeat-like_dom_sf"/>
</dbReference>
<evidence type="ECO:0000256" key="2">
    <source>
        <dbReference type="ARBA" id="ARBA00005606"/>
    </source>
</evidence>
<evidence type="ECO:0000313" key="7">
    <source>
        <dbReference type="Proteomes" id="UP001497493"/>
    </source>
</evidence>
<dbReference type="Gene3D" id="2.130.10.10">
    <property type="entry name" value="YVTN repeat-like/Quinoprotein amine dehydrogenase"/>
    <property type="match status" value="1"/>
</dbReference>
<dbReference type="SUPFAM" id="SSF75011">
    <property type="entry name" value="3-carboxy-cis,cis-mucoante lactonizing enzyme"/>
    <property type="match status" value="1"/>
</dbReference>
<evidence type="ECO:0000256" key="3">
    <source>
        <dbReference type="ARBA" id="ARBA00012510"/>
    </source>
</evidence>